<evidence type="ECO:0000313" key="1">
    <source>
        <dbReference type="EMBL" id="OWT42381.1"/>
    </source>
</evidence>
<organism evidence="1 2">
    <name type="scientific">Pochonia chlamydosporia 170</name>
    <dbReference type="NCBI Taxonomy" id="1380566"/>
    <lineage>
        <taxon>Eukaryota</taxon>
        <taxon>Fungi</taxon>
        <taxon>Dikarya</taxon>
        <taxon>Ascomycota</taxon>
        <taxon>Pezizomycotina</taxon>
        <taxon>Sordariomycetes</taxon>
        <taxon>Hypocreomycetidae</taxon>
        <taxon>Hypocreales</taxon>
        <taxon>Clavicipitaceae</taxon>
        <taxon>Pochonia</taxon>
    </lineage>
</organism>
<comment type="caution">
    <text evidence="1">The sequence shown here is derived from an EMBL/GenBank/DDBJ whole genome shotgun (WGS) entry which is preliminary data.</text>
</comment>
<dbReference type="KEGG" id="pchm:VFPPC_18492"/>
<dbReference type="OrthoDB" id="3921745at2759"/>
<dbReference type="RefSeq" id="XP_022284910.1">
    <property type="nucleotide sequence ID" value="XM_022430093.1"/>
</dbReference>
<proteinExistence type="predicted"/>
<gene>
    <name evidence="1" type="ORF">VFPPC_18492</name>
</gene>
<accession>A0A219ANT3</accession>
<protein>
    <submittedName>
        <fullName evidence="1">Uncharacterized protein</fullName>
    </submittedName>
</protein>
<sequence>MHYSPSSMGTCLLENVLDGSRPARAAQHVAFCQLDEDWHQGDSSWRQLHPRELSDDLPSILPGLLVCPQSPPESTSSGPRLTLEGDISDDCSPFPDTSRLDSPRINSLVRLPSLAEFDLGIEALARSYAPACLDTPLSPLPAYVPQDHYAPYYMNDACMHDVSGLDGYRSPPPDGQNRHINQKYTTEEGDFIIYAWYDKKLKWKRIKQDFATIFGRTPERIVQGLQGWCYRMNQRIPLWDQDGWLIFDNEDALGPKHISMNCSERDTQNKPMKPPGLVQRYPERALHYSWVDPEMKWRRIHQKELAS</sequence>
<evidence type="ECO:0000313" key="2">
    <source>
        <dbReference type="Proteomes" id="UP000078397"/>
    </source>
</evidence>
<keyword evidence="2" id="KW-1185">Reference proteome</keyword>
<reference evidence="1 2" key="1">
    <citation type="journal article" date="2016" name="PLoS Pathog.">
        <title>Biosynthesis of antibiotic leucinostatins in bio-control fungus Purpureocillium lilacinum and their inhibition on phytophthora revealed by genome mining.</title>
        <authorList>
            <person name="Wang G."/>
            <person name="Liu Z."/>
            <person name="Lin R."/>
            <person name="Li E."/>
            <person name="Mao Z."/>
            <person name="Ling J."/>
            <person name="Yang Y."/>
            <person name="Yin W.B."/>
            <person name="Xie B."/>
        </authorList>
    </citation>
    <scope>NUCLEOTIDE SEQUENCE [LARGE SCALE GENOMIC DNA]</scope>
    <source>
        <strain evidence="1">170</strain>
    </source>
</reference>
<name>A0A219ANT3_METCM</name>
<dbReference type="EMBL" id="LSBJ02000020">
    <property type="protein sequence ID" value="OWT42381.1"/>
    <property type="molecule type" value="Genomic_DNA"/>
</dbReference>
<dbReference type="GeneID" id="28856760"/>
<dbReference type="AlphaFoldDB" id="A0A219ANT3"/>
<dbReference type="Proteomes" id="UP000078397">
    <property type="component" value="Unassembled WGS sequence"/>
</dbReference>